<accession>A0A212IWM2</accession>
<dbReference type="RefSeq" id="WP_006842849.1">
    <property type="nucleotide sequence ID" value="NZ_CABTJG010000006.1"/>
</dbReference>
<evidence type="ECO:0000313" key="1">
    <source>
        <dbReference type="EMBL" id="SBV91598.1"/>
    </source>
</evidence>
<sequence length="90" mass="9808">MKKLLIGAAAGIGLALVIYKLAESGKLDCVCDDLNKLSGQAKKKIKDGIDVGKNQLEYLKERAAYKSEQLSELADEVEKKVLDKLNKAKS</sequence>
<evidence type="ECO:0008006" key="2">
    <source>
        <dbReference type="Google" id="ProtNLM"/>
    </source>
</evidence>
<dbReference type="AlphaFoldDB" id="A0A212IWM2"/>
<proteinExistence type="predicted"/>
<dbReference type="GeneID" id="78082130"/>
<dbReference type="EMBL" id="FLUL01000001">
    <property type="protein sequence ID" value="SBV91598.1"/>
    <property type="molecule type" value="Genomic_DNA"/>
</dbReference>
<reference evidence="1" key="1">
    <citation type="submission" date="2016-04" db="EMBL/GenBank/DDBJ databases">
        <authorList>
            <person name="Evans L.H."/>
            <person name="Alamgir A."/>
            <person name="Owens N."/>
            <person name="Weber N.D."/>
            <person name="Virtaneva K."/>
            <person name="Barbian K."/>
            <person name="Babar A."/>
            <person name="Rosenke K."/>
        </authorList>
    </citation>
    <scope>NUCLEOTIDE SEQUENCE</scope>
    <source>
        <strain evidence="1">86-2</strain>
    </source>
</reference>
<protein>
    <recommendedName>
        <fullName evidence="2">YtxH-like protein</fullName>
    </recommendedName>
</protein>
<name>A0A212IWM2_9BACT</name>
<gene>
    <name evidence="1" type="ORF">KL86DYS2_10213</name>
</gene>
<organism evidence="1">
    <name type="scientific">uncultured Dysgonomonas sp</name>
    <dbReference type="NCBI Taxonomy" id="206096"/>
    <lineage>
        <taxon>Bacteria</taxon>
        <taxon>Pseudomonadati</taxon>
        <taxon>Bacteroidota</taxon>
        <taxon>Bacteroidia</taxon>
        <taxon>Bacteroidales</taxon>
        <taxon>Dysgonomonadaceae</taxon>
        <taxon>Dysgonomonas</taxon>
        <taxon>environmental samples</taxon>
    </lineage>
</organism>